<keyword evidence="2" id="KW-1185">Reference proteome</keyword>
<name>A0ABT6SQ25_9ACTN</name>
<dbReference type="RefSeq" id="WP_282533628.1">
    <property type="nucleotide sequence ID" value="NZ_JASCIS010000003.1"/>
</dbReference>
<protein>
    <submittedName>
        <fullName evidence="1">Uncharacterized protein</fullName>
    </submittedName>
</protein>
<accession>A0ABT6SQ25</accession>
<reference evidence="1 2" key="1">
    <citation type="submission" date="2023-05" db="EMBL/GenBank/DDBJ databases">
        <title>Draft genome sequence of Streptomyces sp. B-S-A12 isolated from a cave soil in Thailand.</title>
        <authorList>
            <person name="Chamroensaksri N."/>
            <person name="Muangham S."/>
        </authorList>
    </citation>
    <scope>NUCLEOTIDE SEQUENCE [LARGE SCALE GENOMIC DNA]</scope>
    <source>
        <strain evidence="1 2">B-S-A12</strain>
    </source>
</reference>
<dbReference type="InterPro" id="IPR024072">
    <property type="entry name" value="DHFR-like_dom_sf"/>
</dbReference>
<dbReference type="SUPFAM" id="SSF53597">
    <property type="entry name" value="Dihydrofolate reductase-like"/>
    <property type="match status" value="1"/>
</dbReference>
<sequence>MRSSATSPYGHLRQYVLSKSLDAVAVPDELVVKINPVAVGAGVPLFDGPYSPQRYTVVSGKVYDSGVTVLTYARRD</sequence>
<evidence type="ECO:0000313" key="2">
    <source>
        <dbReference type="Proteomes" id="UP001237105"/>
    </source>
</evidence>
<comment type="caution">
    <text evidence="1">The sequence shown here is derived from an EMBL/GenBank/DDBJ whole genome shotgun (WGS) entry which is preliminary data.</text>
</comment>
<evidence type="ECO:0000313" key="1">
    <source>
        <dbReference type="EMBL" id="MDI3417709.1"/>
    </source>
</evidence>
<gene>
    <name evidence="1" type="ORF">QIT00_03875</name>
</gene>
<dbReference type="EMBL" id="JASCIS010000003">
    <property type="protein sequence ID" value="MDI3417709.1"/>
    <property type="molecule type" value="Genomic_DNA"/>
</dbReference>
<proteinExistence type="predicted"/>
<dbReference type="Proteomes" id="UP001237105">
    <property type="component" value="Unassembled WGS sequence"/>
</dbReference>
<organism evidence="1 2">
    <name type="scientific">Streptomyces luteolus</name>
    <dbReference type="NCBI Taxonomy" id="3043615"/>
    <lineage>
        <taxon>Bacteria</taxon>
        <taxon>Bacillati</taxon>
        <taxon>Actinomycetota</taxon>
        <taxon>Actinomycetes</taxon>
        <taxon>Kitasatosporales</taxon>
        <taxon>Streptomycetaceae</taxon>
        <taxon>Streptomyces</taxon>
    </lineage>
</organism>
<dbReference type="Gene3D" id="3.40.430.10">
    <property type="entry name" value="Dihydrofolate Reductase, subunit A"/>
    <property type="match status" value="1"/>
</dbReference>